<dbReference type="OrthoDB" id="9772050at2"/>
<comment type="subcellular location">
    <subcellularLocation>
        <location evidence="1">Cell membrane</location>
    </subcellularLocation>
</comment>
<evidence type="ECO:0000313" key="8">
    <source>
        <dbReference type="EMBL" id="RFU15836.1"/>
    </source>
</evidence>
<dbReference type="PROSITE" id="PS51257">
    <property type="entry name" value="PROKAR_LIPOPROTEIN"/>
    <property type="match status" value="1"/>
</dbReference>
<dbReference type="InterPro" id="IPR058626">
    <property type="entry name" value="MdtA-like_b-barrel"/>
</dbReference>
<feature type="domain" description="Multidrug resistance protein MdtA-like beta-barrel" evidence="6">
    <location>
        <begin position="245"/>
        <end position="325"/>
    </location>
</feature>
<feature type="region of interest" description="Disordered" evidence="4">
    <location>
        <begin position="402"/>
        <end position="423"/>
    </location>
</feature>
<dbReference type="InterPro" id="IPR006143">
    <property type="entry name" value="RND_pump_MFP"/>
</dbReference>
<evidence type="ECO:0000259" key="5">
    <source>
        <dbReference type="Pfam" id="PF25917"/>
    </source>
</evidence>
<proteinExistence type="inferred from homology"/>
<dbReference type="PANTHER" id="PTHR30469">
    <property type="entry name" value="MULTIDRUG RESISTANCE PROTEIN MDTA"/>
    <property type="match status" value="1"/>
</dbReference>
<dbReference type="Gene3D" id="1.10.287.470">
    <property type="entry name" value="Helix hairpin bin"/>
    <property type="match status" value="1"/>
</dbReference>
<dbReference type="Gene3D" id="2.40.420.20">
    <property type="match status" value="1"/>
</dbReference>
<dbReference type="Pfam" id="PF25917">
    <property type="entry name" value="BSH_RND"/>
    <property type="match status" value="1"/>
</dbReference>
<feature type="domain" description="Multidrug resistance protein MdtA-like barrel-sandwich hybrid" evidence="5">
    <location>
        <begin position="72"/>
        <end position="238"/>
    </location>
</feature>
<feature type="compositionally biased region" description="Low complexity" evidence="4">
    <location>
        <begin position="410"/>
        <end position="423"/>
    </location>
</feature>
<dbReference type="AlphaFoldDB" id="A0A372ILN0"/>
<evidence type="ECO:0000256" key="4">
    <source>
        <dbReference type="SAM" id="MobiDB-lite"/>
    </source>
</evidence>
<accession>A0A372ILN0</accession>
<dbReference type="SUPFAM" id="SSF111369">
    <property type="entry name" value="HlyD-like secretion proteins"/>
    <property type="match status" value="1"/>
</dbReference>
<keyword evidence="9" id="KW-1185">Reference proteome</keyword>
<dbReference type="InterPro" id="IPR058627">
    <property type="entry name" value="MdtA-like_C"/>
</dbReference>
<sequence length="423" mass="44506">MKPLKSSNKPILPEALVALGVLACLSLTSCSRVVVDANSTPPEGVPVRAALAVTKDVPLEITAVGNVEAMKSVEVKPRTTGQIQRVAFQEGQNVTKGQLLFVIDPDALERQAAEEQAQLERDIAVEQQTRAIVARDAASQKQSRSEAEIAQKLGALGVLSGQRVNQMLTTSDTTQAALRSDEAAAAAATDTTKADRARLSQTQLQLSFTQVTAPISGRAGAVMVTAGNVARENDTTLVTLLQLAPVYVAFSIPEQELAEVQKLNAHDPLKVEAGSGEGATQEGSLAFINNAVDATTGTIQLRAVFPNTNEALWPGEFVHIRLRLAVENGKVVVPESSIQNGLDGKYTWVVRSGIATVTPVTISRTYQPEGSAEEAVVSSGIRAGEMVVTEGQLRLTPGARVSLLNTPRGASPHASAADDPSGE</sequence>
<dbReference type="EMBL" id="QVQT01000005">
    <property type="protein sequence ID" value="RFU15836.1"/>
    <property type="molecule type" value="Genomic_DNA"/>
</dbReference>
<dbReference type="Gene3D" id="2.40.50.100">
    <property type="match status" value="1"/>
</dbReference>
<name>A0A372ILN0_9BACT</name>
<dbReference type="PANTHER" id="PTHR30469:SF36">
    <property type="entry name" value="BLL3903 PROTEIN"/>
    <property type="match status" value="1"/>
</dbReference>
<comment type="similarity">
    <text evidence="2">Belongs to the membrane fusion protein (MFP) (TC 8.A.1) family.</text>
</comment>
<dbReference type="GO" id="GO:1990281">
    <property type="term" value="C:efflux pump complex"/>
    <property type="evidence" value="ECO:0007669"/>
    <property type="project" value="TreeGrafter"/>
</dbReference>
<dbReference type="GO" id="GO:0015562">
    <property type="term" value="F:efflux transmembrane transporter activity"/>
    <property type="evidence" value="ECO:0007669"/>
    <property type="project" value="TreeGrafter"/>
</dbReference>
<evidence type="ECO:0000256" key="3">
    <source>
        <dbReference type="ARBA" id="ARBA00022448"/>
    </source>
</evidence>
<gene>
    <name evidence="8" type="ORF">D0Y96_15490</name>
</gene>
<feature type="domain" description="Multidrug resistance protein MdtA-like C-terminal permuted SH3" evidence="7">
    <location>
        <begin position="331"/>
        <end position="391"/>
    </location>
</feature>
<organism evidence="8 9">
    <name type="scientific">Paracidobacterium acidisoli</name>
    <dbReference type="NCBI Taxonomy" id="2303751"/>
    <lineage>
        <taxon>Bacteria</taxon>
        <taxon>Pseudomonadati</taxon>
        <taxon>Acidobacteriota</taxon>
        <taxon>Terriglobia</taxon>
        <taxon>Terriglobales</taxon>
        <taxon>Acidobacteriaceae</taxon>
        <taxon>Paracidobacterium</taxon>
    </lineage>
</organism>
<dbReference type="InterPro" id="IPR058625">
    <property type="entry name" value="MdtA-like_BSH"/>
</dbReference>
<evidence type="ECO:0000256" key="2">
    <source>
        <dbReference type="ARBA" id="ARBA00009477"/>
    </source>
</evidence>
<comment type="caution">
    <text evidence="8">The sequence shown here is derived from an EMBL/GenBank/DDBJ whole genome shotgun (WGS) entry which is preliminary data.</text>
</comment>
<dbReference type="Proteomes" id="UP000264702">
    <property type="component" value="Unassembled WGS sequence"/>
</dbReference>
<dbReference type="Gene3D" id="2.40.30.170">
    <property type="match status" value="1"/>
</dbReference>
<evidence type="ECO:0000313" key="9">
    <source>
        <dbReference type="Proteomes" id="UP000264702"/>
    </source>
</evidence>
<keyword evidence="3" id="KW-0813">Transport</keyword>
<dbReference type="RefSeq" id="WP_117301653.1">
    <property type="nucleotide sequence ID" value="NZ_QVQT02000005.1"/>
</dbReference>
<dbReference type="NCBIfam" id="TIGR01730">
    <property type="entry name" value="RND_mfp"/>
    <property type="match status" value="1"/>
</dbReference>
<evidence type="ECO:0000259" key="6">
    <source>
        <dbReference type="Pfam" id="PF25944"/>
    </source>
</evidence>
<dbReference type="Pfam" id="PF25944">
    <property type="entry name" value="Beta-barrel_RND"/>
    <property type="match status" value="1"/>
</dbReference>
<reference evidence="8 9" key="1">
    <citation type="submission" date="2018-08" db="EMBL/GenBank/DDBJ databases">
        <title>Acidipila sp. 4G-K13, an acidobacterium isolated from forest soil.</title>
        <authorList>
            <person name="Gao Z.-H."/>
            <person name="Qiu L.-H."/>
        </authorList>
    </citation>
    <scope>NUCLEOTIDE SEQUENCE [LARGE SCALE GENOMIC DNA]</scope>
    <source>
        <strain evidence="8 9">4G-K13</strain>
    </source>
</reference>
<protein>
    <submittedName>
        <fullName evidence="8">Efflux RND transporter periplasmic adaptor subunit</fullName>
    </submittedName>
</protein>
<evidence type="ECO:0000256" key="1">
    <source>
        <dbReference type="ARBA" id="ARBA00004236"/>
    </source>
</evidence>
<evidence type="ECO:0000259" key="7">
    <source>
        <dbReference type="Pfam" id="PF25967"/>
    </source>
</evidence>
<dbReference type="Pfam" id="PF25967">
    <property type="entry name" value="RND-MFP_C"/>
    <property type="match status" value="1"/>
</dbReference>